<reference evidence="6" key="2">
    <citation type="submission" date="2020-09" db="EMBL/GenBank/DDBJ databases">
        <authorList>
            <person name="Sun Q."/>
            <person name="Zhou Y."/>
        </authorList>
    </citation>
    <scope>NUCLEOTIDE SEQUENCE</scope>
    <source>
        <strain evidence="6">CGMCC 1.15448</strain>
    </source>
</reference>
<reference evidence="6" key="1">
    <citation type="journal article" date="2014" name="Int. J. Syst. Evol. Microbiol.">
        <title>Complete genome sequence of Corynebacterium casei LMG S-19264T (=DSM 44701T), isolated from a smear-ripened cheese.</title>
        <authorList>
            <consortium name="US DOE Joint Genome Institute (JGI-PGF)"/>
            <person name="Walter F."/>
            <person name="Albersmeier A."/>
            <person name="Kalinowski J."/>
            <person name="Ruckert C."/>
        </authorList>
    </citation>
    <scope>NUCLEOTIDE SEQUENCE</scope>
    <source>
        <strain evidence="6">CGMCC 1.15448</strain>
    </source>
</reference>
<protein>
    <recommendedName>
        <fullName evidence="5">Sec-independent protein translocase protein TatC</fullName>
    </recommendedName>
</protein>
<feature type="transmembrane region" description="Helical" evidence="5">
    <location>
        <begin position="102"/>
        <end position="123"/>
    </location>
</feature>
<evidence type="ECO:0000256" key="1">
    <source>
        <dbReference type="ARBA" id="ARBA00004141"/>
    </source>
</evidence>
<dbReference type="PANTHER" id="PTHR30371:SF0">
    <property type="entry name" value="SEC-INDEPENDENT PROTEIN TRANSLOCASE PROTEIN TATC, CHLOROPLASTIC-RELATED"/>
    <property type="match status" value="1"/>
</dbReference>
<organism evidence="6 7">
    <name type="scientific">Puia dinghuensis</name>
    <dbReference type="NCBI Taxonomy" id="1792502"/>
    <lineage>
        <taxon>Bacteria</taxon>
        <taxon>Pseudomonadati</taxon>
        <taxon>Bacteroidota</taxon>
        <taxon>Chitinophagia</taxon>
        <taxon>Chitinophagales</taxon>
        <taxon>Chitinophagaceae</taxon>
        <taxon>Puia</taxon>
    </lineage>
</organism>
<feature type="transmembrane region" description="Helical" evidence="5">
    <location>
        <begin position="144"/>
        <end position="168"/>
    </location>
</feature>
<feature type="transmembrane region" description="Helical" evidence="5">
    <location>
        <begin position="254"/>
        <end position="272"/>
    </location>
</feature>
<proteinExistence type="inferred from homology"/>
<evidence type="ECO:0000256" key="5">
    <source>
        <dbReference type="HAMAP-Rule" id="MF_00902"/>
    </source>
</evidence>
<name>A0A8J2UF72_9BACT</name>
<sequence length="287" mass="32692">MALNLLNRNRNPGEEEMSFVDHLEALRWHIVRSAFAIVIVAIVIFIKIDWIFDKIIQGPIRNDFVSYVGLCNLGRKLGMKDALCLQSVNGLHLQTTQFGSQFISSINIAIVGGFVVAFPYVFWELWRFVKPALSPKELKSSRGAIWWVSFFFMLGVAFGYFLLAPFTFSFLYNYSLGSTGLIHTIPTLDDYIENLVDIIIGSGIAFQLPLISYVLTTIGLITPNFLRTYRKYAYVAILFIAAIITPSPDWMSQTIVALPLILLYELSIRVSVRVTKRQEEKDKEEWS</sequence>
<keyword evidence="5" id="KW-0813">Transport</keyword>
<evidence type="ECO:0000256" key="2">
    <source>
        <dbReference type="ARBA" id="ARBA00022692"/>
    </source>
</evidence>
<comment type="similarity">
    <text evidence="5">Belongs to the TatC family.</text>
</comment>
<dbReference type="EMBL" id="BMJC01000004">
    <property type="protein sequence ID" value="GGB09650.1"/>
    <property type="molecule type" value="Genomic_DNA"/>
</dbReference>
<comment type="caution">
    <text evidence="6">The sequence shown here is derived from an EMBL/GenBank/DDBJ whole genome shotgun (WGS) entry which is preliminary data.</text>
</comment>
<dbReference type="AlphaFoldDB" id="A0A8J2UF72"/>
<keyword evidence="5" id="KW-1003">Cell membrane</keyword>
<gene>
    <name evidence="5 6" type="primary">tatC</name>
    <name evidence="6" type="ORF">GCM10011511_36490</name>
</gene>
<keyword evidence="3 5" id="KW-1133">Transmembrane helix</keyword>
<keyword evidence="4 5" id="KW-0472">Membrane</keyword>
<comment type="subunit">
    <text evidence="5">Forms a complex with TatA.</text>
</comment>
<keyword evidence="7" id="KW-1185">Reference proteome</keyword>
<comment type="subcellular location">
    <subcellularLocation>
        <location evidence="5">Cell membrane</location>
        <topology evidence="5">Multi-pass membrane protein</topology>
    </subcellularLocation>
    <subcellularLocation>
        <location evidence="1">Membrane</location>
        <topology evidence="1">Multi-pass membrane protein</topology>
    </subcellularLocation>
</comment>
<dbReference type="NCBIfam" id="TIGR00945">
    <property type="entry name" value="tatC"/>
    <property type="match status" value="1"/>
</dbReference>
<dbReference type="GO" id="GO:0043953">
    <property type="term" value="P:protein transport by the Tat complex"/>
    <property type="evidence" value="ECO:0007669"/>
    <property type="project" value="UniProtKB-UniRule"/>
</dbReference>
<comment type="function">
    <text evidence="5">Part of the twin-arginine translocation (Tat) system that transports large folded proteins containing a characteristic twin-arginine motif in their signal peptide across membranes.</text>
</comment>
<evidence type="ECO:0000256" key="3">
    <source>
        <dbReference type="ARBA" id="ARBA00022989"/>
    </source>
</evidence>
<feature type="transmembrane region" description="Helical" evidence="5">
    <location>
        <begin position="34"/>
        <end position="52"/>
    </location>
</feature>
<feature type="transmembrane region" description="Helical" evidence="5">
    <location>
        <begin position="232"/>
        <end position="248"/>
    </location>
</feature>
<keyword evidence="5" id="KW-0653">Protein transport</keyword>
<evidence type="ECO:0000313" key="7">
    <source>
        <dbReference type="Proteomes" id="UP000607559"/>
    </source>
</evidence>
<feature type="transmembrane region" description="Helical" evidence="5">
    <location>
        <begin position="198"/>
        <end position="220"/>
    </location>
</feature>
<evidence type="ECO:0000313" key="6">
    <source>
        <dbReference type="EMBL" id="GGB09650.1"/>
    </source>
</evidence>
<dbReference type="GO" id="GO:0065002">
    <property type="term" value="P:intracellular protein transmembrane transport"/>
    <property type="evidence" value="ECO:0007669"/>
    <property type="project" value="TreeGrafter"/>
</dbReference>
<dbReference type="InterPro" id="IPR002033">
    <property type="entry name" value="TatC"/>
</dbReference>
<keyword evidence="2 5" id="KW-0812">Transmembrane</keyword>
<dbReference type="PANTHER" id="PTHR30371">
    <property type="entry name" value="SEC-INDEPENDENT PROTEIN TRANSLOCASE PROTEIN TATC"/>
    <property type="match status" value="1"/>
</dbReference>
<evidence type="ECO:0000256" key="4">
    <source>
        <dbReference type="ARBA" id="ARBA00023136"/>
    </source>
</evidence>
<dbReference type="RefSeq" id="WP_188934340.1">
    <property type="nucleotide sequence ID" value="NZ_BMJC01000004.1"/>
</dbReference>
<accession>A0A8J2UF72</accession>
<dbReference type="Proteomes" id="UP000607559">
    <property type="component" value="Unassembled WGS sequence"/>
</dbReference>
<dbReference type="PRINTS" id="PR01840">
    <property type="entry name" value="TATCFAMILY"/>
</dbReference>
<dbReference type="HAMAP" id="MF_00902">
    <property type="entry name" value="TatC"/>
    <property type="match status" value="1"/>
</dbReference>
<dbReference type="GO" id="GO:0009977">
    <property type="term" value="F:proton motive force dependent protein transmembrane transporter activity"/>
    <property type="evidence" value="ECO:0007669"/>
    <property type="project" value="TreeGrafter"/>
</dbReference>
<dbReference type="GO" id="GO:0033281">
    <property type="term" value="C:TAT protein transport complex"/>
    <property type="evidence" value="ECO:0007669"/>
    <property type="project" value="UniProtKB-UniRule"/>
</dbReference>
<dbReference type="Pfam" id="PF00902">
    <property type="entry name" value="TatC"/>
    <property type="match status" value="1"/>
</dbReference>
<keyword evidence="5" id="KW-0811">Translocation</keyword>